<evidence type="ECO:0000313" key="2">
    <source>
        <dbReference type="Proteomes" id="UP000053480"/>
    </source>
</evidence>
<evidence type="ECO:0000313" key="1">
    <source>
        <dbReference type="EMBL" id="MEW9491400.1"/>
    </source>
</evidence>
<accession>A0ACC6TNE8</accession>
<dbReference type="EMBL" id="JZWS03000004">
    <property type="protein sequence ID" value="MEW9491400.1"/>
    <property type="molecule type" value="Genomic_DNA"/>
</dbReference>
<name>A0ACC6TNE8_9CREN</name>
<proteinExistence type="predicted"/>
<organism evidence="1 2">
    <name type="scientific">Candidatus Aramenus sulfurataquae</name>
    <dbReference type="NCBI Taxonomy" id="1326980"/>
    <lineage>
        <taxon>Archaea</taxon>
        <taxon>Thermoproteota</taxon>
        <taxon>Thermoprotei</taxon>
        <taxon>Sulfolobales</taxon>
        <taxon>Sulfolobaceae</taxon>
        <taxon>Candidatus Aramenus</taxon>
    </lineage>
</organism>
<gene>
    <name evidence="1" type="ORF">TQ35_0004260</name>
</gene>
<comment type="caution">
    <text evidence="1">The sequence shown here is derived from an EMBL/GenBank/DDBJ whole genome shotgun (WGS) entry which is preliminary data.</text>
</comment>
<protein>
    <submittedName>
        <fullName evidence="1">Extracellular solute-binding protein</fullName>
    </submittedName>
</protein>
<reference evidence="1" key="1">
    <citation type="submission" date="2024-07" db="EMBL/GenBank/DDBJ databases">
        <title>Metagenome and Metagenome-Assembled Genomes of Archaea from a hot spring from the geothermal field of Los Azufres, Mexico.</title>
        <authorList>
            <person name="Marin-Paredes R."/>
            <person name="Martinez-Romero E."/>
            <person name="Servin-Garciduenas L.E."/>
        </authorList>
    </citation>
    <scope>NUCLEOTIDE SEQUENCE</scope>
    <source>
        <strain evidence="1">AZ1-454</strain>
    </source>
</reference>
<sequence>MNRTALVGIIVVVVIILGIAVYLLIPKSHTTTPTATTTVTSSETPISVWVADAYTAEAETLLNAFHNSTGIPILMPKGGGSFGLAREIETEGSSAGVTVFMPVALSAGTTDLGQYNSGWAIAFVADQLSIAYTNASINNQYAKMALEDAQSGNWSGFFTVLTSGKVKVGISDPNTDPAGCRAWIVLEIAGYLYQHNTSYYFDRMLNNQGNVTASNAAELVPDLTAGNINFLFIYKSAAIAKHLEYIQLPDKLNLGDPAYANFYYNFTYKLATGITHGSPIYLYITIPKATNNYNEAIQFAIFVVEHSSILSQYGLTPLKPAFLFNTTAVPPQIAQLISEGYLQVANSS</sequence>
<dbReference type="Proteomes" id="UP000053480">
    <property type="component" value="Unassembled WGS sequence"/>
</dbReference>